<dbReference type="Pfam" id="PF01070">
    <property type="entry name" value="FMN_dh"/>
    <property type="match status" value="1"/>
</dbReference>
<gene>
    <name evidence="7" type="ORF">Q4481_15335</name>
</gene>
<feature type="domain" description="FMN hydroxy acid dehydrogenase" evidence="6">
    <location>
        <begin position="3"/>
        <end position="381"/>
    </location>
</feature>
<organism evidence="7 8">
    <name type="scientific">Rhizobium alvei</name>
    <dbReference type="NCBI Taxonomy" id="1132659"/>
    <lineage>
        <taxon>Bacteria</taxon>
        <taxon>Pseudomonadati</taxon>
        <taxon>Pseudomonadota</taxon>
        <taxon>Alphaproteobacteria</taxon>
        <taxon>Hyphomicrobiales</taxon>
        <taxon>Rhizobiaceae</taxon>
        <taxon>Rhizobium/Agrobacterium group</taxon>
        <taxon>Rhizobium</taxon>
    </lineage>
</organism>
<evidence type="ECO:0000256" key="1">
    <source>
        <dbReference type="ARBA" id="ARBA00001917"/>
    </source>
</evidence>
<accession>A0ABT8YNZ0</accession>
<dbReference type="PANTHER" id="PTHR10578:SF107">
    <property type="entry name" value="2-HYDROXYACID OXIDASE 1"/>
    <property type="match status" value="1"/>
</dbReference>
<comment type="caution">
    <text evidence="7">The sequence shown here is derived from an EMBL/GenBank/DDBJ whole genome shotgun (WGS) entry which is preliminary data.</text>
</comment>
<dbReference type="Gene3D" id="3.20.20.70">
    <property type="entry name" value="Aldolase class I"/>
    <property type="match status" value="1"/>
</dbReference>
<reference evidence="7" key="2">
    <citation type="submission" date="2023-07" db="EMBL/GenBank/DDBJ databases">
        <authorList>
            <person name="Shen H."/>
        </authorList>
    </citation>
    <scope>NUCLEOTIDE SEQUENCE</scope>
    <source>
        <strain evidence="7">TNR-22</strain>
    </source>
</reference>
<dbReference type="PIRSF" id="PIRSF000138">
    <property type="entry name" value="Al-hdrx_acd_dh"/>
    <property type="match status" value="1"/>
</dbReference>
<sequence length="381" mass="40861">MPDYARRYPSIADMKAKASKRIPDFAWQYLIGGIGPEDNVARNEADLRRTQLMPRYLSATGTPDIATRLFGQELSAPFGVAPMGLNGLIWPGAEPIIASAAKAHGIVYALSTHATRSIETMKPLAGAHGWFQLYPPNDPAMETDMISRARKAGYAVLVVTVDIPAVTRRDRDIRNGLSVPPQIGVKTVSDAALRPAWLLRLARFGIPHFENLEPYAPKGLSITGLGEFLGSVLSGHITLERLKRIRDQWPGKLVVKGVLDPEEASAYLGAGADGIIVSNHGGRQLDAAPTAAQQLPAIRAKLGPDALIMADGGIRSGLDIARMLALGADYVFLGRPFIYAASIGDAGPSHLISVLKEELSGTMAQIGCGKVADLNRFLHRP</sequence>
<dbReference type="SUPFAM" id="SSF51395">
    <property type="entry name" value="FMN-linked oxidoreductases"/>
    <property type="match status" value="1"/>
</dbReference>
<proteinExistence type="inferred from homology"/>
<dbReference type="InterPro" id="IPR012133">
    <property type="entry name" value="Alpha-hydoxy_acid_DH_FMN"/>
</dbReference>
<keyword evidence="8" id="KW-1185">Reference proteome</keyword>
<dbReference type="InterPro" id="IPR000262">
    <property type="entry name" value="FMN-dep_DH"/>
</dbReference>
<evidence type="ECO:0000256" key="4">
    <source>
        <dbReference type="ARBA" id="ARBA00023002"/>
    </source>
</evidence>
<keyword evidence="2" id="KW-0285">Flavoprotein</keyword>
<evidence type="ECO:0000256" key="5">
    <source>
        <dbReference type="ARBA" id="ARBA00024042"/>
    </source>
</evidence>
<dbReference type="RefSeq" id="WP_304377264.1">
    <property type="nucleotide sequence ID" value="NZ_JAUOZU010000010.1"/>
</dbReference>
<reference evidence="7" key="1">
    <citation type="journal article" date="2015" name="Int. J. Syst. Evol. Microbiol.">
        <title>Rhizobium alvei sp. nov., isolated from a freshwater river.</title>
        <authorList>
            <person name="Sheu S.Y."/>
            <person name="Huang H.W."/>
            <person name="Young C.C."/>
            <person name="Chen W.M."/>
        </authorList>
    </citation>
    <scope>NUCLEOTIDE SEQUENCE</scope>
    <source>
        <strain evidence="7">TNR-22</strain>
    </source>
</reference>
<dbReference type="InterPro" id="IPR008259">
    <property type="entry name" value="FMN_hydac_DH_AS"/>
</dbReference>
<dbReference type="PROSITE" id="PS00557">
    <property type="entry name" value="FMN_HYDROXY_ACID_DH_1"/>
    <property type="match status" value="1"/>
</dbReference>
<evidence type="ECO:0000259" key="6">
    <source>
        <dbReference type="PROSITE" id="PS51349"/>
    </source>
</evidence>
<keyword evidence="3" id="KW-0288">FMN</keyword>
<comment type="cofactor">
    <cofactor evidence="1">
        <name>FMN</name>
        <dbReference type="ChEBI" id="CHEBI:58210"/>
    </cofactor>
</comment>
<evidence type="ECO:0000313" key="8">
    <source>
        <dbReference type="Proteomes" id="UP001174932"/>
    </source>
</evidence>
<name>A0ABT8YNZ0_9HYPH</name>
<dbReference type="InterPro" id="IPR013785">
    <property type="entry name" value="Aldolase_TIM"/>
</dbReference>
<dbReference type="EMBL" id="JAUOZU010000010">
    <property type="protein sequence ID" value="MDO6965339.1"/>
    <property type="molecule type" value="Genomic_DNA"/>
</dbReference>
<protein>
    <submittedName>
        <fullName evidence="7">Alpha-hydroxy acid oxidase</fullName>
        <ecNumber evidence="7">1.-.-.-</ecNumber>
    </submittedName>
</protein>
<dbReference type="GO" id="GO:0016491">
    <property type="term" value="F:oxidoreductase activity"/>
    <property type="evidence" value="ECO:0007669"/>
    <property type="project" value="UniProtKB-KW"/>
</dbReference>
<evidence type="ECO:0000256" key="2">
    <source>
        <dbReference type="ARBA" id="ARBA00022630"/>
    </source>
</evidence>
<dbReference type="PROSITE" id="PS51349">
    <property type="entry name" value="FMN_HYDROXY_ACID_DH_2"/>
    <property type="match status" value="1"/>
</dbReference>
<dbReference type="CDD" id="cd02809">
    <property type="entry name" value="alpha_hydroxyacid_oxid_FMN"/>
    <property type="match status" value="1"/>
</dbReference>
<evidence type="ECO:0000313" key="7">
    <source>
        <dbReference type="EMBL" id="MDO6965339.1"/>
    </source>
</evidence>
<dbReference type="PANTHER" id="PTHR10578">
    <property type="entry name" value="S -2-HYDROXY-ACID OXIDASE-RELATED"/>
    <property type="match status" value="1"/>
</dbReference>
<keyword evidence="4 7" id="KW-0560">Oxidoreductase</keyword>
<evidence type="ECO:0000256" key="3">
    <source>
        <dbReference type="ARBA" id="ARBA00022643"/>
    </source>
</evidence>
<comment type="similarity">
    <text evidence="5">Belongs to the FMN-dependent alpha-hydroxy acid dehydrogenase family.</text>
</comment>
<dbReference type="EC" id="1.-.-.-" evidence="7"/>
<dbReference type="InterPro" id="IPR037396">
    <property type="entry name" value="FMN_HAD"/>
</dbReference>
<dbReference type="Proteomes" id="UP001174932">
    <property type="component" value="Unassembled WGS sequence"/>
</dbReference>